<proteinExistence type="predicted"/>
<sequence>MALGDCGPSLEELFELLYDITPGGCHAEIVGGVVQMVPKRHSHWDVIRNVLFQLGNRFGPDSRLMVDVRLDLPGYGNMFCPDICKVSDGADSAGEGNWRYQDVEFVLEVISRATAGSDYGPKKAAYAAGGIPVYVIADPFTGLCHAHTMPKDGVYRSRMSVDFGDPIDLTDTVLGMMLMTDGFPRDGDGFHGG</sequence>
<dbReference type="PANTHER" id="PTHR35400">
    <property type="entry name" value="SLR1083 PROTEIN"/>
    <property type="match status" value="1"/>
</dbReference>
<dbReference type="InterPro" id="IPR012296">
    <property type="entry name" value="Nuclease_put_TT1808"/>
</dbReference>
<reference evidence="3" key="1">
    <citation type="journal article" date="2019" name="Int. J. Syst. Evol. Microbiol.">
        <title>The Global Catalogue of Microorganisms (GCM) 10K type strain sequencing project: providing services to taxonomists for standard genome sequencing and annotation.</title>
        <authorList>
            <consortium name="The Broad Institute Genomics Platform"/>
            <consortium name="The Broad Institute Genome Sequencing Center for Infectious Disease"/>
            <person name="Wu L."/>
            <person name="Ma J."/>
        </authorList>
    </citation>
    <scope>NUCLEOTIDE SEQUENCE [LARGE SCALE GENOMIC DNA]</scope>
    <source>
        <strain evidence="3">CGMCC 4.7304</strain>
    </source>
</reference>
<gene>
    <name evidence="2" type="ORF">ACFP1Z_14655</name>
</gene>
<evidence type="ECO:0000313" key="2">
    <source>
        <dbReference type="EMBL" id="MFC5721410.1"/>
    </source>
</evidence>
<keyword evidence="2" id="KW-0255">Endonuclease</keyword>
<organism evidence="2 3">
    <name type="scientific">Streptomyces gamaensis</name>
    <dbReference type="NCBI Taxonomy" id="1763542"/>
    <lineage>
        <taxon>Bacteria</taxon>
        <taxon>Bacillati</taxon>
        <taxon>Actinomycetota</taxon>
        <taxon>Actinomycetes</taxon>
        <taxon>Kitasatosporales</taxon>
        <taxon>Streptomycetaceae</taxon>
        <taxon>Streptomyces</taxon>
    </lineage>
</organism>
<dbReference type="PANTHER" id="PTHR35400:SF3">
    <property type="entry name" value="SLL1072 PROTEIN"/>
    <property type="match status" value="1"/>
</dbReference>
<feature type="domain" description="Putative restriction endonuclease" evidence="1">
    <location>
        <begin position="12"/>
        <end position="175"/>
    </location>
</feature>
<protein>
    <submittedName>
        <fullName evidence="2">Uma2 family endonuclease</fullName>
    </submittedName>
</protein>
<dbReference type="InterPro" id="IPR008538">
    <property type="entry name" value="Uma2"/>
</dbReference>
<evidence type="ECO:0000259" key="1">
    <source>
        <dbReference type="Pfam" id="PF05685"/>
    </source>
</evidence>
<accession>A0ABW0Z4U9</accession>
<keyword evidence="3" id="KW-1185">Reference proteome</keyword>
<name>A0ABW0Z4U9_9ACTN</name>
<dbReference type="Pfam" id="PF05685">
    <property type="entry name" value="Uma2"/>
    <property type="match status" value="1"/>
</dbReference>
<comment type="caution">
    <text evidence="2">The sequence shown here is derived from an EMBL/GenBank/DDBJ whole genome shotgun (WGS) entry which is preliminary data.</text>
</comment>
<evidence type="ECO:0000313" key="3">
    <source>
        <dbReference type="Proteomes" id="UP001596083"/>
    </source>
</evidence>
<dbReference type="SUPFAM" id="SSF52980">
    <property type="entry name" value="Restriction endonuclease-like"/>
    <property type="match status" value="1"/>
</dbReference>
<dbReference type="EMBL" id="JBHSPB010000007">
    <property type="protein sequence ID" value="MFC5721410.1"/>
    <property type="molecule type" value="Genomic_DNA"/>
</dbReference>
<dbReference type="GO" id="GO:0004519">
    <property type="term" value="F:endonuclease activity"/>
    <property type="evidence" value="ECO:0007669"/>
    <property type="project" value="UniProtKB-KW"/>
</dbReference>
<dbReference type="InterPro" id="IPR011335">
    <property type="entry name" value="Restrct_endonuc-II-like"/>
</dbReference>
<dbReference type="Proteomes" id="UP001596083">
    <property type="component" value="Unassembled WGS sequence"/>
</dbReference>
<keyword evidence="2" id="KW-0540">Nuclease</keyword>
<dbReference type="Gene3D" id="3.90.1570.10">
    <property type="entry name" value="tt1808, chain A"/>
    <property type="match status" value="1"/>
</dbReference>
<keyword evidence="2" id="KW-0378">Hydrolase</keyword>
<dbReference type="CDD" id="cd06260">
    <property type="entry name" value="DUF820-like"/>
    <property type="match status" value="1"/>
</dbReference>
<dbReference type="RefSeq" id="WP_390316674.1">
    <property type="nucleotide sequence ID" value="NZ_JBHSPB010000007.1"/>
</dbReference>